<dbReference type="Proteomes" id="UP000077755">
    <property type="component" value="Chromosome 8"/>
</dbReference>
<feature type="compositionally biased region" description="Low complexity" evidence="1">
    <location>
        <begin position="101"/>
        <end position="111"/>
    </location>
</feature>
<organism evidence="3 4">
    <name type="scientific">Daucus carota subsp. sativus</name>
    <name type="common">Carrot</name>
    <dbReference type="NCBI Taxonomy" id="79200"/>
    <lineage>
        <taxon>Eukaryota</taxon>
        <taxon>Viridiplantae</taxon>
        <taxon>Streptophyta</taxon>
        <taxon>Embryophyta</taxon>
        <taxon>Tracheophyta</taxon>
        <taxon>Spermatophyta</taxon>
        <taxon>Magnoliopsida</taxon>
        <taxon>eudicotyledons</taxon>
        <taxon>Gunneridae</taxon>
        <taxon>Pentapetalae</taxon>
        <taxon>asterids</taxon>
        <taxon>campanulids</taxon>
        <taxon>Apiales</taxon>
        <taxon>Apiaceae</taxon>
        <taxon>Apioideae</taxon>
        <taxon>Scandiceae</taxon>
        <taxon>Daucinae</taxon>
        <taxon>Daucus</taxon>
        <taxon>Daucus sect. Daucus</taxon>
    </lineage>
</organism>
<dbReference type="AlphaFoldDB" id="A0AAF0XT96"/>
<dbReference type="KEGG" id="dcr:108197178"/>
<dbReference type="InterPro" id="IPR009060">
    <property type="entry name" value="UBA-like_sf"/>
</dbReference>
<protein>
    <recommendedName>
        <fullName evidence="2">GBF-interacting protein 1 N-terminal domain-containing protein</fullName>
    </recommendedName>
</protein>
<reference evidence="3" key="2">
    <citation type="submission" date="2022-03" db="EMBL/GenBank/DDBJ databases">
        <title>Draft title - Genomic analysis of global carrot germplasm unveils the trajectory of domestication and the origin of high carotenoid orange carrot.</title>
        <authorList>
            <person name="Iorizzo M."/>
            <person name="Ellison S."/>
            <person name="Senalik D."/>
            <person name="Macko-Podgorni A."/>
            <person name="Grzebelus D."/>
            <person name="Bostan H."/>
            <person name="Rolling W."/>
            <person name="Curaba J."/>
            <person name="Simon P."/>
        </authorList>
    </citation>
    <scope>NUCLEOTIDE SEQUENCE</scope>
    <source>
        <tissue evidence="3">Leaf</tissue>
    </source>
</reference>
<feature type="compositionally biased region" description="Basic and acidic residues" evidence="1">
    <location>
        <begin position="72"/>
        <end position="83"/>
    </location>
</feature>
<dbReference type="SUPFAM" id="SSF46934">
    <property type="entry name" value="UBA-like"/>
    <property type="match status" value="1"/>
</dbReference>
<evidence type="ECO:0000259" key="2">
    <source>
        <dbReference type="Pfam" id="PF06972"/>
    </source>
</evidence>
<dbReference type="EMBL" id="CP093350">
    <property type="protein sequence ID" value="WOH11986.1"/>
    <property type="molecule type" value="Genomic_DNA"/>
</dbReference>
<dbReference type="PANTHER" id="PTHR46445">
    <property type="entry name" value="RNA POLYMERASE II DEGRADATION FACTOR-LIKE PROTEIN (DUF1296)"/>
    <property type="match status" value="1"/>
</dbReference>
<gene>
    <name evidence="3" type="ORF">DCAR_0831482</name>
</gene>
<sequence>MSNEGRTDNGGVEEEIPPESKKMVESLKEIVHCAELEIYSALKDSNMDPNEAVNRLLSQDPFHQVKSKREKKKENKDLPETKFRVSSTLHRGSKSDRGRGASAQLSSFDSSSFQGKLAYKKENGANSYTTSLSVPQVAVDNSSWRPSAFSTSVSMENQKSKRSVVGAISASQTNSGYRSASVGVPGRKSVANIVKKGGHQSNAANSLKSSQSSFNWPPKSSEFYKEFSSSENQVLKVTDQFGKQVAPPDEQPLLKPPENANLSSVLASHAESQLHPVLQDLPCGKATQHLHSEKKELKEGEEKSFTYRDDYHVGSAMISSGTQGIKPGNALLFGDGINTKLGPYQSYNYACQNEEVKDGVATSKLSETATLQHLSTQEEEQKPSYEEDGSSVLIPDHLQVNSAGCSYLSFGSFKSNLVIGVSGSISSRNNMEETPIVANAFMNGKDRNRKIEKYREDSFLKASDEILAHRNSRVAGTFNSASATQSDFLKQEYSEAVGAHGNEYPFQKACQNFAFDYTQKSSWMQNLPSSDAMGHTDPFSSARLTANFPIRDSEFSYSPFPVAQSVALKYGNSVSSTNGSSISLEEALKTGLQSLHSTQQHLSGKHASEQSDPQHLPAHQNSQPAHPFGPFANMNSYSYVPQDETYMPSALQQAFAGNGTYHQSLGATLPQYKNSVSLSSLPQPATVSAGYGNFEDSMINSGNYALNPSVVPAGSTIGYDDLLSTRYKDSSYSISPQQNENSAMWFRGDDSRTMSTVPPSTYYSLQGQNQHSAGFGQGQQSSLNYGDANFYNPQTGMPFEQQLQSPRNGSVGGSYVQSKQIWQNSY</sequence>
<keyword evidence="4" id="KW-1185">Reference proteome</keyword>
<feature type="region of interest" description="Disordered" evidence="1">
    <location>
        <begin position="50"/>
        <end position="111"/>
    </location>
</feature>
<dbReference type="InterPro" id="IPR009719">
    <property type="entry name" value="GIP1_N"/>
</dbReference>
<feature type="domain" description="GBF-interacting protein 1 N-terminal" evidence="2">
    <location>
        <begin position="16"/>
        <end position="74"/>
    </location>
</feature>
<evidence type="ECO:0000313" key="4">
    <source>
        <dbReference type="Proteomes" id="UP000077755"/>
    </source>
</evidence>
<evidence type="ECO:0000256" key="1">
    <source>
        <dbReference type="SAM" id="MobiDB-lite"/>
    </source>
</evidence>
<dbReference type="Pfam" id="PF06972">
    <property type="entry name" value="GIP1_N"/>
    <property type="match status" value="1"/>
</dbReference>
<feature type="region of interest" description="Disordered" evidence="1">
    <location>
        <begin position="595"/>
        <end position="628"/>
    </location>
</feature>
<accession>A0AAF0XT96</accession>
<proteinExistence type="predicted"/>
<feature type="region of interest" description="Disordered" evidence="1">
    <location>
        <begin position="1"/>
        <end position="22"/>
    </location>
</feature>
<dbReference type="PANTHER" id="PTHR46445:SF3">
    <property type="entry name" value="RNA POLYMERASE II DEGRADATION FACTOR-LIKE PROTEIN (DUF1296)-RELATED"/>
    <property type="match status" value="1"/>
</dbReference>
<reference evidence="3" key="1">
    <citation type="journal article" date="2016" name="Nat. Genet.">
        <title>A high-quality carrot genome assembly provides new insights into carotenoid accumulation and asterid genome evolution.</title>
        <authorList>
            <person name="Iorizzo M."/>
            <person name="Ellison S."/>
            <person name="Senalik D."/>
            <person name="Zeng P."/>
            <person name="Satapoomin P."/>
            <person name="Huang J."/>
            <person name="Bowman M."/>
            <person name="Iovene M."/>
            <person name="Sanseverino W."/>
            <person name="Cavagnaro P."/>
            <person name="Yildiz M."/>
            <person name="Macko-Podgorni A."/>
            <person name="Moranska E."/>
            <person name="Grzebelus E."/>
            <person name="Grzebelus D."/>
            <person name="Ashrafi H."/>
            <person name="Zheng Z."/>
            <person name="Cheng S."/>
            <person name="Spooner D."/>
            <person name="Van Deynze A."/>
            <person name="Simon P."/>
        </authorList>
    </citation>
    <scope>NUCLEOTIDE SEQUENCE</scope>
    <source>
        <tissue evidence="3">Leaf</tissue>
    </source>
</reference>
<evidence type="ECO:0000313" key="3">
    <source>
        <dbReference type="EMBL" id="WOH11986.1"/>
    </source>
</evidence>
<name>A0AAF0XT96_DAUCS</name>